<evidence type="ECO:0000256" key="1">
    <source>
        <dbReference type="ARBA" id="ARBA00000085"/>
    </source>
</evidence>
<dbReference type="InterPro" id="IPR003594">
    <property type="entry name" value="HATPase_dom"/>
</dbReference>
<keyword evidence="5" id="KW-0472">Membrane</keyword>
<proteinExistence type="predicted"/>
<keyword evidence="9" id="KW-1185">Reference proteome</keyword>
<dbReference type="SUPFAM" id="SSF55874">
    <property type="entry name" value="ATPase domain of HSP90 chaperone/DNA topoisomerase II/histidine kinase"/>
    <property type="match status" value="1"/>
</dbReference>
<dbReference type="EMBL" id="NQXA01000003">
    <property type="protein sequence ID" value="PHQ29787.1"/>
    <property type="molecule type" value="Genomic_DNA"/>
</dbReference>
<dbReference type="CDD" id="cd17546">
    <property type="entry name" value="REC_hyHK_CKI1_RcsC-like"/>
    <property type="match status" value="1"/>
</dbReference>
<evidence type="ECO:0000256" key="3">
    <source>
        <dbReference type="ARBA" id="ARBA00022553"/>
    </source>
</evidence>
<name>A0A2G1VSN2_9FLAO</name>
<evidence type="ECO:0000259" key="7">
    <source>
        <dbReference type="PROSITE" id="PS50110"/>
    </source>
</evidence>
<dbReference type="AlphaFoldDB" id="A0A2G1VSN2"/>
<dbReference type="InterPro" id="IPR011990">
    <property type="entry name" value="TPR-like_helical_dom_sf"/>
</dbReference>
<dbReference type="Proteomes" id="UP000229433">
    <property type="component" value="Unassembled WGS sequence"/>
</dbReference>
<feature type="domain" description="Histidine kinase" evidence="6">
    <location>
        <begin position="378"/>
        <end position="598"/>
    </location>
</feature>
<gene>
    <name evidence="8" type="ORF">CJ305_07390</name>
</gene>
<dbReference type="Pfam" id="PF00072">
    <property type="entry name" value="Response_reg"/>
    <property type="match status" value="1"/>
</dbReference>
<evidence type="ECO:0000259" key="6">
    <source>
        <dbReference type="PROSITE" id="PS50109"/>
    </source>
</evidence>
<dbReference type="Gene3D" id="3.40.50.2300">
    <property type="match status" value="1"/>
</dbReference>
<feature type="transmembrane region" description="Helical" evidence="5">
    <location>
        <begin position="318"/>
        <end position="336"/>
    </location>
</feature>
<evidence type="ECO:0000256" key="5">
    <source>
        <dbReference type="SAM" id="Phobius"/>
    </source>
</evidence>
<dbReference type="InterPro" id="IPR011006">
    <property type="entry name" value="CheY-like_superfamily"/>
</dbReference>
<evidence type="ECO:0000313" key="9">
    <source>
        <dbReference type="Proteomes" id="UP000229433"/>
    </source>
</evidence>
<dbReference type="PANTHER" id="PTHR43719">
    <property type="entry name" value="TWO-COMPONENT HISTIDINE KINASE"/>
    <property type="match status" value="1"/>
</dbReference>
<dbReference type="Pfam" id="PF00512">
    <property type="entry name" value="HisKA"/>
    <property type="match status" value="1"/>
</dbReference>
<dbReference type="InterPro" id="IPR001789">
    <property type="entry name" value="Sig_transdc_resp-reg_receiver"/>
</dbReference>
<comment type="caution">
    <text evidence="8">The sequence shown here is derived from an EMBL/GenBank/DDBJ whole genome shotgun (WGS) entry which is preliminary data.</text>
</comment>
<dbReference type="Gene3D" id="1.25.40.10">
    <property type="entry name" value="Tetratricopeptide repeat domain"/>
    <property type="match status" value="1"/>
</dbReference>
<dbReference type="GO" id="GO:0000155">
    <property type="term" value="F:phosphorelay sensor kinase activity"/>
    <property type="evidence" value="ECO:0007669"/>
    <property type="project" value="InterPro"/>
</dbReference>
<evidence type="ECO:0000256" key="2">
    <source>
        <dbReference type="ARBA" id="ARBA00012438"/>
    </source>
</evidence>
<keyword evidence="5" id="KW-1133">Transmembrane helix</keyword>
<keyword evidence="5" id="KW-0812">Transmembrane</keyword>
<sequence length="746" mass="84460">MKPFYFFLLFLITSQILFSQRNPKLPQISQDSTKNEVEVYLDSLTVKLKREVYRGNISTAVFEAKSALPLAKKIKDIESQALLTYILSTSYLTLGDFKNARDWFEKIRSLQDKTGRIYVKLVAELNEANLALYGNNLEVAERHFDNARRLSANTDYLDLYSESLMHLAQLEVLRKRNPKGALIYLDSMHKFLEQTNTYYKAAYYGILGRVYDLQGRNKEAITAFEQSIAVALPHGYPGAIYMGYEGMIENFARQENYKSAYETFRELNQSSQTLNTQQSKEALSVLQARLRNTTAEQQIAAKDFQNKLMGQQAKVNRIYLIAFILASLILGTFLIIQSVSYRKRKKLVAELQERNTKYLEEKQKSEKLASAKTKFLSTVSHELRTPLYGIIGLTDALNRDKKLTGHKSELQSLKFSADYLLNLVNDVLVLNKMDSDSKLKIELTPIVIREFLEELTESLEFVIKQQRNELILNVDPKIPRIIFGDRTKLSQILINLVGNALKFTQRGQVHIRVKLVDSGRNTVTLAFEIEDDGIGIPKEKQQEIFEEFSQIQQESSFQGTGLGLTIVSRLLASMNSTIQLQSEVGEGSVFSFKIVFDATNPAKQGASGTKLASEDADAEILGEKHILIVDDNLINQLVTIKNVQNLGFTATTASSGLEAIDKVREEHFDLILMDINMPGMNGFEATREIRKFNQDIVILALTATEISEINRDLEANGLNGAILKPYPFNVFRTTLIDHLKSGVSKR</sequence>
<dbReference type="InterPro" id="IPR019734">
    <property type="entry name" value="TPR_rpt"/>
</dbReference>
<evidence type="ECO:0000313" key="8">
    <source>
        <dbReference type="EMBL" id="PHQ29787.1"/>
    </source>
</evidence>
<dbReference type="Pfam" id="PF13181">
    <property type="entry name" value="TPR_8"/>
    <property type="match status" value="1"/>
</dbReference>
<dbReference type="InterPro" id="IPR004358">
    <property type="entry name" value="Sig_transdc_His_kin-like_C"/>
</dbReference>
<dbReference type="InterPro" id="IPR036890">
    <property type="entry name" value="HATPase_C_sf"/>
</dbReference>
<dbReference type="OrthoDB" id="4457677at2"/>
<dbReference type="EC" id="2.7.13.3" evidence="2"/>
<dbReference type="PROSITE" id="PS50109">
    <property type="entry name" value="HIS_KIN"/>
    <property type="match status" value="1"/>
</dbReference>
<evidence type="ECO:0000256" key="4">
    <source>
        <dbReference type="PROSITE-ProRule" id="PRU00169"/>
    </source>
</evidence>
<dbReference type="PANTHER" id="PTHR43719:SF28">
    <property type="entry name" value="PEROXIDE STRESS-ACTIVATED HISTIDINE KINASE MAK1-RELATED"/>
    <property type="match status" value="1"/>
</dbReference>
<dbReference type="SUPFAM" id="SSF48452">
    <property type="entry name" value="TPR-like"/>
    <property type="match status" value="1"/>
</dbReference>
<reference evidence="8 9" key="1">
    <citation type="submission" date="2017-08" db="EMBL/GenBank/DDBJ databases">
        <title>The whole genome shortgun sequences of strain Leeuwenhoekiella nanhaiensis G18 from the South China Sea.</title>
        <authorList>
            <person name="Liu Q."/>
        </authorList>
    </citation>
    <scope>NUCLEOTIDE SEQUENCE [LARGE SCALE GENOMIC DNA]</scope>
    <source>
        <strain evidence="8 9">G18</strain>
    </source>
</reference>
<feature type="modified residue" description="4-aspartylphosphate" evidence="4">
    <location>
        <position position="674"/>
    </location>
</feature>
<dbReference type="Pfam" id="PF02518">
    <property type="entry name" value="HATPase_c"/>
    <property type="match status" value="1"/>
</dbReference>
<dbReference type="InterPro" id="IPR050956">
    <property type="entry name" value="2C_system_His_kinase"/>
</dbReference>
<dbReference type="InterPro" id="IPR003661">
    <property type="entry name" value="HisK_dim/P_dom"/>
</dbReference>
<dbReference type="SMART" id="SM00387">
    <property type="entry name" value="HATPase_c"/>
    <property type="match status" value="1"/>
</dbReference>
<dbReference type="PRINTS" id="PR00344">
    <property type="entry name" value="BCTRLSENSOR"/>
</dbReference>
<dbReference type="CDD" id="cd16922">
    <property type="entry name" value="HATPase_EvgS-ArcB-TorS-like"/>
    <property type="match status" value="1"/>
</dbReference>
<dbReference type="Gene3D" id="3.30.565.10">
    <property type="entry name" value="Histidine kinase-like ATPase, C-terminal domain"/>
    <property type="match status" value="1"/>
</dbReference>
<dbReference type="Gene3D" id="1.10.287.130">
    <property type="match status" value="1"/>
</dbReference>
<dbReference type="PROSITE" id="PS50110">
    <property type="entry name" value="RESPONSE_REGULATORY"/>
    <property type="match status" value="1"/>
</dbReference>
<protein>
    <recommendedName>
        <fullName evidence="2">histidine kinase</fullName>
        <ecNumber evidence="2">2.7.13.3</ecNumber>
    </recommendedName>
</protein>
<dbReference type="FunFam" id="3.30.565.10:FF:000010">
    <property type="entry name" value="Sensor histidine kinase RcsC"/>
    <property type="match status" value="1"/>
</dbReference>
<dbReference type="RefSeq" id="WP_099645629.1">
    <property type="nucleotide sequence ID" value="NZ_KZ319289.1"/>
</dbReference>
<dbReference type="SUPFAM" id="SSF47384">
    <property type="entry name" value="Homodimeric domain of signal transducing histidine kinase"/>
    <property type="match status" value="1"/>
</dbReference>
<comment type="catalytic activity">
    <reaction evidence="1">
        <text>ATP + protein L-histidine = ADP + protein N-phospho-L-histidine.</text>
        <dbReference type="EC" id="2.7.13.3"/>
    </reaction>
</comment>
<dbReference type="SUPFAM" id="SSF52172">
    <property type="entry name" value="CheY-like"/>
    <property type="match status" value="1"/>
</dbReference>
<organism evidence="8 9">
    <name type="scientific">Leeuwenhoekiella nanhaiensis</name>
    <dbReference type="NCBI Taxonomy" id="1655491"/>
    <lineage>
        <taxon>Bacteria</taxon>
        <taxon>Pseudomonadati</taxon>
        <taxon>Bacteroidota</taxon>
        <taxon>Flavobacteriia</taxon>
        <taxon>Flavobacteriales</taxon>
        <taxon>Flavobacteriaceae</taxon>
        <taxon>Leeuwenhoekiella</taxon>
    </lineage>
</organism>
<feature type="domain" description="Response regulatory" evidence="7">
    <location>
        <begin position="625"/>
        <end position="739"/>
    </location>
</feature>
<accession>A0A2G1VSN2</accession>
<dbReference type="SMART" id="SM00388">
    <property type="entry name" value="HisKA"/>
    <property type="match status" value="1"/>
</dbReference>
<dbReference type="InterPro" id="IPR036097">
    <property type="entry name" value="HisK_dim/P_sf"/>
</dbReference>
<dbReference type="SMART" id="SM00448">
    <property type="entry name" value="REC"/>
    <property type="match status" value="1"/>
</dbReference>
<dbReference type="CDD" id="cd00082">
    <property type="entry name" value="HisKA"/>
    <property type="match status" value="1"/>
</dbReference>
<dbReference type="InterPro" id="IPR005467">
    <property type="entry name" value="His_kinase_dom"/>
</dbReference>
<keyword evidence="3 4" id="KW-0597">Phosphoprotein</keyword>